<protein>
    <submittedName>
        <fullName evidence="2">Reverse transcriptase</fullName>
    </submittedName>
</protein>
<evidence type="ECO:0000313" key="2">
    <source>
        <dbReference type="EMBL" id="KAA3488305.1"/>
    </source>
</evidence>
<dbReference type="InterPro" id="IPR000477">
    <property type="entry name" value="RT_dom"/>
</dbReference>
<dbReference type="Gene3D" id="3.60.10.10">
    <property type="entry name" value="Endonuclease/exonuclease/phosphatase"/>
    <property type="match status" value="1"/>
</dbReference>
<gene>
    <name evidence="2" type="ORF">EPI10_032074</name>
</gene>
<sequence length="390" mass="45304">MDANITLRTFSKRHIDMVVDDNEARVKWRYTGFYGSPYVQDRNEAWEVLKILITLDDIPWFVCRDFNEIIYGFEKKGGLSRDEGRMELFRRTLEVCQLIDIGYSGTWFTWERGNLPETNIQERLDRGIATVGWISMFPEVKVQHLVHSFSDHCPLLINTKMGEDRNDEGRDTKVLHEMEDVTRSYFHNLFTAEDKENYDYVLSGINRCMFEGDNLKLTTSYTSEEIREVVFEMGAMKAPDTKWRYRVKLDMSKANDRVEWSFINEIMIRIGFATKWVKGIMKCITSVSYSIVINGFIGEKFQPTRGLRQGDPLSPFLFLLYGEGLSSLMRLAMQEGHLKGVKANRTRLGIYLLSPGRAFGLRRDFFKVGYVGEWGMGRKYPFGMTVGSPE</sequence>
<dbReference type="GO" id="GO:0003964">
    <property type="term" value="F:RNA-directed DNA polymerase activity"/>
    <property type="evidence" value="ECO:0007669"/>
    <property type="project" value="UniProtKB-KW"/>
</dbReference>
<keyword evidence="3" id="KW-1185">Reference proteome</keyword>
<name>A0A5B6X5M7_9ROSI</name>
<evidence type="ECO:0000313" key="3">
    <source>
        <dbReference type="Proteomes" id="UP000325315"/>
    </source>
</evidence>
<dbReference type="SUPFAM" id="SSF56219">
    <property type="entry name" value="DNase I-like"/>
    <property type="match status" value="1"/>
</dbReference>
<dbReference type="PANTHER" id="PTHR33710">
    <property type="entry name" value="BNAC02G09200D PROTEIN"/>
    <property type="match status" value="1"/>
</dbReference>
<evidence type="ECO:0000259" key="1">
    <source>
        <dbReference type="Pfam" id="PF00078"/>
    </source>
</evidence>
<organism evidence="2 3">
    <name type="scientific">Gossypium australe</name>
    <dbReference type="NCBI Taxonomy" id="47621"/>
    <lineage>
        <taxon>Eukaryota</taxon>
        <taxon>Viridiplantae</taxon>
        <taxon>Streptophyta</taxon>
        <taxon>Embryophyta</taxon>
        <taxon>Tracheophyta</taxon>
        <taxon>Spermatophyta</taxon>
        <taxon>Magnoliopsida</taxon>
        <taxon>eudicotyledons</taxon>
        <taxon>Gunneridae</taxon>
        <taxon>Pentapetalae</taxon>
        <taxon>rosids</taxon>
        <taxon>malvids</taxon>
        <taxon>Malvales</taxon>
        <taxon>Malvaceae</taxon>
        <taxon>Malvoideae</taxon>
        <taxon>Gossypium</taxon>
    </lineage>
</organism>
<proteinExistence type="predicted"/>
<keyword evidence="2" id="KW-0548">Nucleotidyltransferase</keyword>
<dbReference type="Pfam" id="PF00078">
    <property type="entry name" value="RVT_1"/>
    <property type="match status" value="1"/>
</dbReference>
<dbReference type="Proteomes" id="UP000325315">
    <property type="component" value="Unassembled WGS sequence"/>
</dbReference>
<dbReference type="OrthoDB" id="1750221at2759"/>
<dbReference type="PANTHER" id="PTHR33710:SF62">
    <property type="entry name" value="DUF4283 DOMAIN PROTEIN"/>
    <property type="match status" value="1"/>
</dbReference>
<accession>A0A5B6X5M7</accession>
<dbReference type="AlphaFoldDB" id="A0A5B6X5M7"/>
<reference evidence="3" key="1">
    <citation type="journal article" date="2019" name="Plant Biotechnol. J.">
        <title>Genome sequencing of the Australian wild diploid species Gossypium australe highlights disease resistance and delayed gland morphogenesis.</title>
        <authorList>
            <person name="Cai Y."/>
            <person name="Cai X."/>
            <person name="Wang Q."/>
            <person name="Wang P."/>
            <person name="Zhang Y."/>
            <person name="Cai C."/>
            <person name="Xu Y."/>
            <person name="Wang K."/>
            <person name="Zhou Z."/>
            <person name="Wang C."/>
            <person name="Geng S."/>
            <person name="Li B."/>
            <person name="Dong Q."/>
            <person name="Hou Y."/>
            <person name="Wang H."/>
            <person name="Ai P."/>
            <person name="Liu Z."/>
            <person name="Yi F."/>
            <person name="Sun M."/>
            <person name="An G."/>
            <person name="Cheng J."/>
            <person name="Zhang Y."/>
            <person name="Shi Q."/>
            <person name="Xie Y."/>
            <person name="Shi X."/>
            <person name="Chang Y."/>
            <person name="Huang F."/>
            <person name="Chen Y."/>
            <person name="Hong S."/>
            <person name="Mi L."/>
            <person name="Sun Q."/>
            <person name="Zhang L."/>
            <person name="Zhou B."/>
            <person name="Peng R."/>
            <person name="Zhang X."/>
            <person name="Liu F."/>
        </authorList>
    </citation>
    <scope>NUCLEOTIDE SEQUENCE [LARGE SCALE GENOMIC DNA]</scope>
    <source>
        <strain evidence="3">cv. PA1801</strain>
    </source>
</reference>
<feature type="domain" description="Reverse transcriptase" evidence="1">
    <location>
        <begin position="238"/>
        <end position="331"/>
    </location>
</feature>
<keyword evidence="2" id="KW-0808">Transferase</keyword>
<dbReference type="EMBL" id="SMMG02000001">
    <property type="protein sequence ID" value="KAA3488305.1"/>
    <property type="molecule type" value="Genomic_DNA"/>
</dbReference>
<comment type="caution">
    <text evidence="2">The sequence shown here is derived from an EMBL/GenBank/DDBJ whole genome shotgun (WGS) entry which is preliminary data.</text>
</comment>
<keyword evidence="2" id="KW-0695">RNA-directed DNA polymerase</keyword>
<dbReference type="InterPro" id="IPR036691">
    <property type="entry name" value="Endo/exonu/phosph_ase_sf"/>
</dbReference>